<evidence type="ECO:0000313" key="2">
    <source>
        <dbReference type="Proteomes" id="UP001154322"/>
    </source>
</evidence>
<dbReference type="InterPro" id="IPR001539">
    <property type="entry name" value="Peptidase_U32"/>
</dbReference>
<dbReference type="RefSeq" id="WP_213425820.1">
    <property type="nucleotide sequence ID" value="NZ_AP031286.1"/>
</dbReference>
<reference evidence="1" key="1">
    <citation type="submission" date="2022-06" db="EMBL/GenBank/DDBJ databases">
        <authorList>
            <person name="Dietemann V."/>
            <person name="Ory F."/>
            <person name="Dainat B."/>
            <person name="Oberhansli S."/>
        </authorList>
    </citation>
    <scope>NUCLEOTIDE SEQUENCE</scope>
    <source>
        <strain evidence="1">Ena-SAMPLE-TAB-26-04-2022-14:26:32:270-5432</strain>
    </source>
</reference>
<dbReference type="EMBL" id="CALYLO010000001">
    <property type="protein sequence ID" value="CAH8243476.1"/>
    <property type="molecule type" value="Genomic_DNA"/>
</dbReference>
<organism evidence="1 2">
    <name type="scientific">Paenibacillus melissococcoides</name>
    <dbReference type="NCBI Taxonomy" id="2912268"/>
    <lineage>
        <taxon>Bacteria</taxon>
        <taxon>Bacillati</taxon>
        <taxon>Bacillota</taxon>
        <taxon>Bacilli</taxon>
        <taxon>Bacillales</taxon>
        <taxon>Paenibacillaceae</taxon>
        <taxon>Paenibacillus</taxon>
    </lineage>
</organism>
<keyword evidence="2" id="KW-1185">Reference proteome</keyword>
<dbReference type="InterPro" id="IPR051454">
    <property type="entry name" value="RNA/ubiquinone_mod_enzymes"/>
</dbReference>
<dbReference type="PANTHER" id="PTHR30217">
    <property type="entry name" value="PEPTIDASE U32 FAMILY"/>
    <property type="match status" value="1"/>
</dbReference>
<gene>
    <name evidence="1" type="ORF">WJ0W_000716</name>
</gene>
<dbReference type="PANTHER" id="PTHR30217:SF7">
    <property type="entry name" value="TRNA HYDROXYLATION PROTEIN P2"/>
    <property type="match status" value="1"/>
</dbReference>
<sequence>MTYQPELLVTAGSTEEVARLLEAGANAVVVGEEKYGVRLPGNMTPDRIEASLLHARAREAKLYVAVNNIFHNDRLQDLADYLRCLEKLKVDAIVFGDPAVLMTARSAALMTARSAAPSLKLHWNAEMTSTNYKTAKYWQKRGASRIVAARELNMEQLLEMKQQLPDMDVEIQVHGMTNIYHSKRHLVNHYFAHIGEHDEIGRADMSRKLFLIEQERREEKYPIFEDANGTHIMSSDDICVLEDLKPLLDARVDSFKIEGLLKSVSYNETVVKVYREAIDSYLRDPEQYRFKEEWMDRIRAVQDPERELSFGFFYKDQVY</sequence>
<protein>
    <submittedName>
        <fullName evidence="1">U32 family peptidase</fullName>
    </submittedName>
</protein>
<name>A0ABM9FWD9_9BACL</name>
<dbReference type="Pfam" id="PF01136">
    <property type="entry name" value="Peptidase_U32"/>
    <property type="match status" value="1"/>
</dbReference>
<accession>A0ABM9FWD9</accession>
<proteinExistence type="predicted"/>
<comment type="caution">
    <text evidence="1">The sequence shown here is derived from an EMBL/GenBank/DDBJ whole genome shotgun (WGS) entry which is preliminary data.</text>
</comment>
<evidence type="ECO:0000313" key="1">
    <source>
        <dbReference type="EMBL" id="CAH8243476.1"/>
    </source>
</evidence>
<dbReference type="Proteomes" id="UP001154322">
    <property type="component" value="Unassembled WGS sequence"/>
</dbReference>